<dbReference type="EMBL" id="AAEE01000003">
    <property type="protein sequence ID" value="EAK89705.1"/>
    <property type="molecule type" value="Genomic_DNA"/>
</dbReference>
<dbReference type="PANTHER" id="PTHR44163">
    <property type="entry name" value="U3 SMALL NUCLEOLAR RNA-ASSOCIATED PROTEIN 4 HOMOLOG"/>
    <property type="match status" value="1"/>
</dbReference>
<dbReference type="GO" id="GO:0000462">
    <property type="term" value="P:maturation of SSU-rRNA from tricistronic rRNA transcript (SSU-rRNA, 5.8S rRNA, LSU-rRNA)"/>
    <property type="evidence" value="ECO:0007669"/>
    <property type="project" value="InterPro"/>
</dbReference>
<feature type="non-terminal residue" evidence="3">
    <location>
        <position position="1"/>
    </location>
</feature>
<sequence>NCCFYTLFVNNMEALECQLFIESKNQEIECLAVTPNGYFCAVAQKEGSITIFDTITFHSWLKILSIEQYSLRSLFFLKKSNSDLGFQNSQLIDSNSFLENENLSETDSDCTNTTACTSPAKSPLRKSLHSVSSNYINMSDLYKYRLVGLGLDGRIIEWDLSTGMTLETTFSYGGAIFQGSLSPSCENLALACADGSIKMFSLLNNELSFSYSLPKHSNKLLSITFLNENTIIAGSSDGIILEYNLETRMCINKMSVCTGKKSTDKRNSKNVSIWCLVTLESDNILFSGDSNGTVVVWDLITYTAINTFKHHHGDVLTLSKLGNISTKASDTTIVSTGIDGRVVTYINTKNFDHSEKSGKWLPSSFCYPHSSSIGSVATVAIPQINGPLALSGTWDGKLIIWLTLERSKKNSNNDYEFVSTSSKLKFLALPTGVLKNPQNIHIAESERLILHQSLRNLELWFISDPEITSIKSGSGKILINPFQITYSKLNNICSNITDNDKNVSNLVPVQPIKLLDIKLSNKKNEIIVCSALSIDGDYIVSSFSDSGIRALHIDLQSLNINNVQLESCNNVIATCMKFLTNTVLIIGGFFMQDCKNNPKISPKIFIIDIERDIIIYSLELKHRINNEYSRIGKITELSISSDNQWLAVLTSFGNTFIIDLDSFKLEADLTNLESEVFDPFSKNNYSTPIASISFNNRDSDIVSVMMSDGKYYFYSIRLKKTIPKEYLRNHKDFTDKSSNIYKVPKKKYSPILHGPILNIKWIMLYDCDSKEDEYNIQDVIIMNTIENTSYIYLNNYEEANNNKYNKTKIDPLESKQIEKDLCGPVYKLPRFKKIDAFTCNYKFFPERSIEFSSYFNKAKFLLDSNLNKDFSKRDLCENFLFNNKLIYGLFYTNSTKWLSLLKKGVGLRQKKSQKSQMNGCLIILTCKCTNTKGNEYNSEITVNNRRKYGE</sequence>
<dbReference type="GeneID" id="3374335"/>
<dbReference type="GO" id="GO:0032040">
    <property type="term" value="C:small-subunit processome"/>
    <property type="evidence" value="ECO:0007669"/>
    <property type="project" value="TreeGrafter"/>
</dbReference>
<dbReference type="InterPro" id="IPR001680">
    <property type="entry name" value="WD40_rpt"/>
</dbReference>
<dbReference type="InParanoid" id="Q5CVR1"/>
<dbReference type="STRING" id="353152.Q5CVR1"/>
<dbReference type="GO" id="GO:0030686">
    <property type="term" value="C:90S preribosome"/>
    <property type="evidence" value="ECO:0007669"/>
    <property type="project" value="InterPro"/>
</dbReference>
<dbReference type="Proteomes" id="UP000006726">
    <property type="component" value="Chromosome 8"/>
</dbReference>
<dbReference type="PANTHER" id="PTHR44163:SF1">
    <property type="entry name" value="U3 SMALL NUCLEOLAR RNA-ASSOCIATED PROTEIN 4 HOMOLOG"/>
    <property type="match status" value="1"/>
</dbReference>
<accession>Q5CVR1</accession>
<dbReference type="GO" id="GO:0034455">
    <property type="term" value="C:t-UTP complex"/>
    <property type="evidence" value="ECO:0007669"/>
    <property type="project" value="TreeGrafter"/>
</dbReference>
<comment type="caution">
    <text evidence="3">The sequence shown here is derived from an EMBL/GenBank/DDBJ whole genome shotgun (WGS) entry which is preliminary data.</text>
</comment>
<dbReference type="OMA" id="MNTIENT"/>
<keyword evidence="1" id="KW-0853">WD repeat</keyword>
<dbReference type="InterPro" id="IPR019775">
    <property type="entry name" value="WD40_repeat_CS"/>
</dbReference>
<dbReference type="InterPro" id="IPR036322">
    <property type="entry name" value="WD40_repeat_dom_sf"/>
</dbReference>
<evidence type="ECO:0000313" key="4">
    <source>
        <dbReference type="Proteomes" id="UP000006726"/>
    </source>
</evidence>
<gene>
    <name evidence="3" type="ORF">cgd8_3110</name>
</gene>
<organism evidence="3 4">
    <name type="scientific">Cryptosporidium parvum (strain Iowa II)</name>
    <dbReference type="NCBI Taxonomy" id="353152"/>
    <lineage>
        <taxon>Eukaryota</taxon>
        <taxon>Sar</taxon>
        <taxon>Alveolata</taxon>
        <taxon>Apicomplexa</taxon>
        <taxon>Conoidasida</taxon>
        <taxon>Coccidia</taxon>
        <taxon>Eucoccidiorida</taxon>
        <taxon>Eimeriorina</taxon>
        <taxon>Cryptosporidiidae</taxon>
        <taxon>Cryptosporidium</taxon>
    </lineage>
</organism>
<protein>
    <submittedName>
        <fullName evidence="3">12x WD40 repeat containing protein</fullName>
    </submittedName>
</protein>
<keyword evidence="2" id="KW-0677">Repeat</keyword>
<dbReference type="Pfam" id="PF00400">
    <property type="entry name" value="WD40"/>
    <property type="match status" value="1"/>
</dbReference>
<dbReference type="RefSeq" id="XP_627208.1">
    <property type="nucleotide sequence ID" value="XM_627208.1"/>
</dbReference>
<dbReference type="InterPro" id="IPR015943">
    <property type="entry name" value="WD40/YVTN_repeat-like_dom_sf"/>
</dbReference>
<dbReference type="KEGG" id="cpv:cgd8_3110"/>
<dbReference type="OrthoDB" id="8883818at2759"/>
<proteinExistence type="predicted"/>
<keyword evidence="4" id="KW-1185">Reference proteome</keyword>
<dbReference type="InterPro" id="IPR046351">
    <property type="entry name" value="UTP4"/>
</dbReference>
<name>Q5CVR1_CRYPI</name>
<dbReference type="AlphaFoldDB" id="Q5CVR1"/>
<dbReference type="Gene3D" id="2.130.10.10">
    <property type="entry name" value="YVTN repeat-like/Quinoprotein amine dehydrogenase"/>
    <property type="match status" value="3"/>
</dbReference>
<evidence type="ECO:0000313" key="3">
    <source>
        <dbReference type="EMBL" id="EAK89705.1"/>
    </source>
</evidence>
<dbReference type="GO" id="GO:0003723">
    <property type="term" value="F:RNA binding"/>
    <property type="evidence" value="ECO:0007669"/>
    <property type="project" value="TreeGrafter"/>
</dbReference>
<reference evidence="3 4" key="1">
    <citation type="journal article" date="2004" name="Science">
        <title>Complete genome sequence of the apicomplexan, Cryptosporidium parvum.</title>
        <authorList>
            <person name="Abrahamsen M.S."/>
            <person name="Templeton T.J."/>
            <person name="Enomoto S."/>
            <person name="Abrahante J.E."/>
            <person name="Zhu G."/>
            <person name="Lancto C.A."/>
            <person name="Deng M."/>
            <person name="Liu C."/>
            <person name="Widmer G."/>
            <person name="Tzipori S."/>
            <person name="Buck G.A."/>
            <person name="Xu P."/>
            <person name="Bankier A.T."/>
            <person name="Dear P.H."/>
            <person name="Konfortov B.A."/>
            <person name="Spriggs H.F."/>
            <person name="Iyer L."/>
            <person name="Anantharaman V."/>
            <person name="Aravind L."/>
            <person name="Kapur V."/>
        </authorList>
    </citation>
    <scope>NUCLEOTIDE SEQUENCE [LARGE SCALE GENOMIC DNA]</scope>
    <source>
        <strain evidence="4">Iowa II</strain>
    </source>
</reference>
<evidence type="ECO:0000256" key="1">
    <source>
        <dbReference type="ARBA" id="ARBA00022574"/>
    </source>
</evidence>
<evidence type="ECO:0000256" key="2">
    <source>
        <dbReference type="ARBA" id="ARBA00022737"/>
    </source>
</evidence>
<dbReference type="SMART" id="SM00320">
    <property type="entry name" value="WD40"/>
    <property type="match status" value="6"/>
</dbReference>
<dbReference type="PROSITE" id="PS00678">
    <property type="entry name" value="WD_REPEATS_1"/>
    <property type="match status" value="1"/>
</dbReference>
<dbReference type="SUPFAM" id="SSF50978">
    <property type="entry name" value="WD40 repeat-like"/>
    <property type="match status" value="2"/>
</dbReference>